<evidence type="ECO:0000256" key="1">
    <source>
        <dbReference type="SAM" id="MobiDB-lite"/>
    </source>
</evidence>
<feature type="region of interest" description="Disordered" evidence="1">
    <location>
        <begin position="22"/>
        <end position="42"/>
    </location>
</feature>
<reference evidence="2 3" key="1">
    <citation type="submission" date="2024-04" db="EMBL/GenBank/DDBJ databases">
        <authorList>
            <person name="Waldvogel A.-M."/>
            <person name="Schoenle A."/>
        </authorList>
    </citation>
    <scope>NUCLEOTIDE SEQUENCE [LARGE SCALE GENOMIC DNA]</scope>
</reference>
<protein>
    <submittedName>
        <fullName evidence="2">Uncharacterized protein</fullName>
    </submittedName>
</protein>
<sequence>MNSQWESLTCCKVTSLDPPGVLIGPLPPQSSAALPGPSQDPPRRLLADTLRPLTPPQLSPPHTCVPPGFTTNNICSSIQLTMTGHQRLCL</sequence>
<dbReference type="AlphaFoldDB" id="A0AAV2LD44"/>
<evidence type="ECO:0000313" key="3">
    <source>
        <dbReference type="Proteomes" id="UP001497482"/>
    </source>
</evidence>
<dbReference type="Proteomes" id="UP001497482">
    <property type="component" value="Chromosome 22"/>
</dbReference>
<evidence type="ECO:0000313" key="2">
    <source>
        <dbReference type="EMBL" id="CAL1598339.1"/>
    </source>
</evidence>
<name>A0AAV2LD44_KNICA</name>
<accession>A0AAV2LD44</accession>
<proteinExistence type="predicted"/>
<keyword evidence="3" id="KW-1185">Reference proteome</keyword>
<organism evidence="2 3">
    <name type="scientific">Knipowitschia caucasica</name>
    <name type="common">Caucasian dwarf goby</name>
    <name type="synonym">Pomatoschistus caucasicus</name>
    <dbReference type="NCBI Taxonomy" id="637954"/>
    <lineage>
        <taxon>Eukaryota</taxon>
        <taxon>Metazoa</taxon>
        <taxon>Chordata</taxon>
        <taxon>Craniata</taxon>
        <taxon>Vertebrata</taxon>
        <taxon>Euteleostomi</taxon>
        <taxon>Actinopterygii</taxon>
        <taxon>Neopterygii</taxon>
        <taxon>Teleostei</taxon>
        <taxon>Neoteleostei</taxon>
        <taxon>Acanthomorphata</taxon>
        <taxon>Gobiaria</taxon>
        <taxon>Gobiiformes</taxon>
        <taxon>Gobioidei</taxon>
        <taxon>Gobiidae</taxon>
        <taxon>Gobiinae</taxon>
        <taxon>Knipowitschia</taxon>
    </lineage>
</organism>
<dbReference type="EMBL" id="OZ035844">
    <property type="protein sequence ID" value="CAL1598339.1"/>
    <property type="molecule type" value="Genomic_DNA"/>
</dbReference>
<gene>
    <name evidence="2" type="ORF">KC01_LOCUS26742</name>
</gene>